<feature type="domain" description="Solute-binding protein family 3/N-terminal" evidence="3">
    <location>
        <begin position="39"/>
        <end position="268"/>
    </location>
</feature>
<dbReference type="GO" id="GO:0016020">
    <property type="term" value="C:membrane"/>
    <property type="evidence" value="ECO:0007669"/>
    <property type="project" value="InterPro"/>
</dbReference>
<dbReference type="PANTHER" id="PTHR35936:SF17">
    <property type="entry name" value="ARGININE-BINDING EXTRACELLULAR PROTEIN ARTP"/>
    <property type="match status" value="1"/>
</dbReference>
<dbReference type="STRING" id="215200.SAMN05216454_10640"/>
<evidence type="ECO:0000313" key="6">
    <source>
        <dbReference type="Proteomes" id="UP000199512"/>
    </source>
</evidence>
<evidence type="ECO:0000313" key="5">
    <source>
        <dbReference type="EMBL" id="SEN58069.1"/>
    </source>
</evidence>
<reference evidence="5 6" key="1">
    <citation type="submission" date="2016-10" db="EMBL/GenBank/DDBJ databases">
        <authorList>
            <person name="de Groot N.N."/>
        </authorList>
    </citation>
    <scope>NUCLEOTIDE SEQUENCE [LARGE SCALE GENOMIC DNA]</scope>
    <source>
        <strain evidence="5 6">Calf135</strain>
    </source>
</reference>
<dbReference type="PROSITE" id="PS51257">
    <property type="entry name" value="PROKAR_LIPOPROTEIN"/>
    <property type="match status" value="1"/>
</dbReference>
<proteinExistence type="predicted"/>
<dbReference type="SMART" id="SM00062">
    <property type="entry name" value="PBPb"/>
    <property type="match status" value="1"/>
</dbReference>
<keyword evidence="1 2" id="KW-0732">Signal</keyword>
<keyword evidence="6" id="KW-1185">Reference proteome</keyword>
<dbReference type="EMBL" id="FODF01000006">
    <property type="protein sequence ID" value="SEN58069.1"/>
    <property type="molecule type" value="Genomic_DNA"/>
</dbReference>
<organism evidence="5 6">
    <name type="scientific">Peptostreptococcus russellii</name>
    <dbReference type="NCBI Taxonomy" id="215200"/>
    <lineage>
        <taxon>Bacteria</taxon>
        <taxon>Bacillati</taxon>
        <taxon>Bacillota</taxon>
        <taxon>Clostridia</taxon>
        <taxon>Peptostreptococcales</taxon>
        <taxon>Peptostreptococcaceae</taxon>
        <taxon>Peptostreptococcus</taxon>
    </lineage>
</organism>
<accession>A0A1H8HPP6</accession>
<dbReference type="SMART" id="SM00079">
    <property type="entry name" value="PBPe"/>
    <property type="match status" value="1"/>
</dbReference>
<dbReference type="InterPro" id="IPR001638">
    <property type="entry name" value="Solute-binding_3/MltF_N"/>
</dbReference>
<dbReference type="Proteomes" id="UP000199512">
    <property type="component" value="Unassembled WGS sequence"/>
</dbReference>
<dbReference type="AlphaFoldDB" id="A0A1H8HPP6"/>
<dbReference type="OrthoDB" id="9774451at2"/>
<protein>
    <submittedName>
        <fullName evidence="5">Amino acid ABC transporter substrate-binding protein, PAAT family</fullName>
    </submittedName>
</protein>
<dbReference type="PANTHER" id="PTHR35936">
    <property type="entry name" value="MEMBRANE-BOUND LYTIC MUREIN TRANSGLYCOSYLASE F"/>
    <property type="match status" value="1"/>
</dbReference>
<feature type="domain" description="Ionotropic glutamate receptor C-terminal" evidence="4">
    <location>
        <begin position="39"/>
        <end position="263"/>
    </location>
</feature>
<evidence type="ECO:0000256" key="1">
    <source>
        <dbReference type="ARBA" id="ARBA00022729"/>
    </source>
</evidence>
<dbReference type="RefSeq" id="WP_091975300.1">
    <property type="nucleotide sequence ID" value="NZ_CAUWDX010000004.1"/>
</dbReference>
<evidence type="ECO:0000259" key="3">
    <source>
        <dbReference type="SMART" id="SM00062"/>
    </source>
</evidence>
<evidence type="ECO:0000259" key="4">
    <source>
        <dbReference type="SMART" id="SM00079"/>
    </source>
</evidence>
<evidence type="ECO:0000256" key="2">
    <source>
        <dbReference type="SAM" id="SignalP"/>
    </source>
</evidence>
<dbReference type="GO" id="GO:0015276">
    <property type="term" value="F:ligand-gated monoatomic ion channel activity"/>
    <property type="evidence" value="ECO:0007669"/>
    <property type="project" value="InterPro"/>
</dbReference>
<gene>
    <name evidence="5" type="ORF">SAMN05216454_10640</name>
</gene>
<dbReference type="Pfam" id="PF00497">
    <property type="entry name" value="SBP_bac_3"/>
    <property type="match status" value="1"/>
</dbReference>
<dbReference type="Gene3D" id="3.40.190.10">
    <property type="entry name" value="Periplasmic binding protein-like II"/>
    <property type="match status" value="2"/>
</dbReference>
<dbReference type="SUPFAM" id="SSF53850">
    <property type="entry name" value="Periplasmic binding protein-like II"/>
    <property type="match status" value="1"/>
</dbReference>
<feature type="chain" id="PRO_5039495052" evidence="2">
    <location>
        <begin position="24"/>
        <end position="273"/>
    </location>
</feature>
<dbReference type="InterPro" id="IPR001320">
    <property type="entry name" value="Iontro_rcpt_C"/>
</dbReference>
<sequence>MKKVFKKLLAITLVAMITISAVGCGKEENALTKIKDAGKIVVGTSPDYPPFEFLISEDGKSKIVGADIDLAQKIADKIGVKLEIKSMDFDSLLPALQSGKVDMVITGMTPDETRKKAVDFSDIYFKGVNGVLVKEENVDKIKSEDDLKKVNLGVQKGSTQETYVKDKLKIEKYKALKAVPNLVMDLKSGKIDAIVLNDKVAKINEGKYDNVKLVKDLKLTGGGDEEAMAIAVKKGDNKELLKLMNEEIKELQSSGEYDKILSNAVEEVSKAKQ</sequence>
<name>A0A1H8HPP6_9FIRM</name>
<feature type="signal peptide" evidence="2">
    <location>
        <begin position="1"/>
        <end position="23"/>
    </location>
</feature>